<feature type="domain" description="TIR" evidence="5">
    <location>
        <begin position="55"/>
        <end position="201"/>
    </location>
</feature>
<dbReference type="Gene3D" id="3.40.50.10140">
    <property type="entry name" value="Toll/interleukin-1 receptor homology (TIR) domain"/>
    <property type="match status" value="1"/>
</dbReference>
<dbReference type="PANTHER" id="PTHR32009:SF39">
    <property type="entry name" value="TIR DOMAIN-CONTAINING PROTEIN"/>
    <property type="match status" value="1"/>
</dbReference>
<evidence type="ECO:0000256" key="3">
    <source>
        <dbReference type="ARBA" id="ARBA00023027"/>
    </source>
</evidence>
<dbReference type="Pfam" id="PF01582">
    <property type="entry name" value="TIR"/>
    <property type="match status" value="1"/>
</dbReference>
<evidence type="ECO:0000256" key="4">
    <source>
        <dbReference type="ARBA" id="ARBA00047304"/>
    </source>
</evidence>
<keyword evidence="2" id="KW-0378">Hydrolase</keyword>
<dbReference type="InterPro" id="IPR000157">
    <property type="entry name" value="TIR_dom"/>
</dbReference>
<protein>
    <recommendedName>
        <fullName evidence="1">ADP-ribosyl cyclase/cyclic ADP-ribose hydrolase</fullName>
        <ecNumber evidence="1">3.2.2.6</ecNumber>
    </recommendedName>
</protein>
<evidence type="ECO:0000259" key="5">
    <source>
        <dbReference type="PROSITE" id="PS50104"/>
    </source>
</evidence>
<evidence type="ECO:0000313" key="6">
    <source>
        <dbReference type="EMBL" id="SPD02723.1"/>
    </source>
</evidence>
<dbReference type="EC" id="3.2.2.6" evidence="1"/>
<evidence type="ECO:0000256" key="1">
    <source>
        <dbReference type="ARBA" id="ARBA00011982"/>
    </source>
</evidence>
<name>A0A2N9GT98_FAGSY</name>
<dbReference type="SMART" id="SM00255">
    <property type="entry name" value="TIR"/>
    <property type="match status" value="1"/>
</dbReference>
<dbReference type="GO" id="GO:0061809">
    <property type="term" value="F:NAD+ nucleosidase activity, cyclic ADP-ribose generating"/>
    <property type="evidence" value="ECO:0007669"/>
    <property type="project" value="UniProtKB-EC"/>
</dbReference>
<evidence type="ECO:0000256" key="2">
    <source>
        <dbReference type="ARBA" id="ARBA00022801"/>
    </source>
</evidence>
<organism evidence="6">
    <name type="scientific">Fagus sylvatica</name>
    <name type="common">Beechnut</name>
    <dbReference type="NCBI Taxonomy" id="28930"/>
    <lineage>
        <taxon>Eukaryota</taxon>
        <taxon>Viridiplantae</taxon>
        <taxon>Streptophyta</taxon>
        <taxon>Embryophyta</taxon>
        <taxon>Tracheophyta</taxon>
        <taxon>Spermatophyta</taxon>
        <taxon>Magnoliopsida</taxon>
        <taxon>eudicotyledons</taxon>
        <taxon>Gunneridae</taxon>
        <taxon>Pentapetalae</taxon>
        <taxon>rosids</taxon>
        <taxon>fabids</taxon>
        <taxon>Fagales</taxon>
        <taxon>Fagaceae</taxon>
        <taxon>Fagus</taxon>
    </lineage>
</organism>
<dbReference type="EMBL" id="OIVN01002335">
    <property type="protein sequence ID" value="SPD02723.1"/>
    <property type="molecule type" value="Genomic_DNA"/>
</dbReference>
<comment type="catalytic activity">
    <reaction evidence="4">
        <text>NAD(+) + H2O = ADP-D-ribose + nicotinamide + H(+)</text>
        <dbReference type="Rhea" id="RHEA:16301"/>
        <dbReference type="ChEBI" id="CHEBI:15377"/>
        <dbReference type="ChEBI" id="CHEBI:15378"/>
        <dbReference type="ChEBI" id="CHEBI:17154"/>
        <dbReference type="ChEBI" id="CHEBI:57540"/>
        <dbReference type="ChEBI" id="CHEBI:57967"/>
        <dbReference type="EC" id="3.2.2.6"/>
    </reaction>
    <physiologicalReaction direction="left-to-right" evidence="4">
        <dbReference type="Rhea" id="RHEA:16302"/>
    </physiologicalReaction>
</comment>
<dbReference type="GO" id="GO:0007165">
    <property type="term" value="P:signal transduction"/>
    <property type="evidence" value="ECO:0007669"/>
    <property type="project" value="InterPro"/>
</dbReference>
<dbReference type="AlphaFoldDB" id="A0A2N9GT98"/>
<gene>
    <name evidence="6" type="ORF">FSB_LOCUS30605</name>
</gene>
<dbReference type="InterPro" id="IPR035897">
    <property type="entry name" value="Toll_tir_struct_dom_sf"/>
</dbReference>
<dbReference type="PANTHER" id="PTHR32009">
    <property type="entry name" value="TMV RESISTANCE PROTEIN N-LIKE"/>
    <property type="match status" value="1"/>
</dbReference>
<dbReference type="PROSITE" id="PS50104">
    <property type="entry name" value="TIR"/>
    <property type="match status" value="1"/>
</dbReference>
<sequence length="201" mass="23136">MGEIELTYTQQKILSLVIEIYQVSCFIGDRSRRVGNFLRQKDHFTQNNEIPKRRVVYDVFISYCGEVTRPGFTDHLFAALERKGILAYRDDLDIPRGTEIQKKLLEALEPSRFAVILFSKNYAASEWCLYELLKIMACKRKLNDEKVVLPVCYNVSPSEVRKQKGNFAIKIEDGNEDRLERCKAALTKAANLAGLNLKPNR</sequence>
<keyword evidence="3" id="KW-0520">NAD</keyword>
<proteinExistence type="predicted"/>
<dbReference type="SUPFAM" id="SSF52200">
    <property type="entry name" value="Toll/Interleukin receptor TIR domain"/>
    <property type="match status" value="1"/>
</dbReference>
<reference evidence="6" key="1">
    <citation type="submission" date="2018-02" db="EMBL/GenBank/DDBJ databases">
        <authorList>
            <person name="Cohen D.B."/>
            <person name="Kent A.D."/>
        </authorList>
    </citation>
    <scope>NUCLEOTIDE SEQUENCE</scope>
</reference>
<accession>A0A2N9GT98</accession>